<dbReference type="EMBL" id="JADMNK010000017">
    <property type="protein sequence ID" value="MBZ0060441.1"/>
    <property type="molecule type" value="Genomic_DNA"/>
</dbReference>
<keyword evidence="1" id="KW-0812">Transmembrane</keyword>
<evidence type="ECO:0000313" key="4">
    <source>
        <dbReference type="Proteomes" id="UP000706580"/>
    </source>
</evidence>
<name>A0ABS7S4I6_9ENTR</name>
<feature type="transmembrane region" description="Helical" evidence="1">
    <location>
        <begin position="334"/>
        <end position="360"/>
    </location>
</feature>
<dbReference type="InterPro" id="IPR040816">
    <property type="entry name" value="STY4199_HEPN_dom"/>
</dbReference>
<keyword evidence="1" id="KW-1133">Transmembrane helix</keyword>
<keyword evidence="1" id="KW-0472">Membrane</keyword>
<evidence type="ECO:0000256" key="1">
    <source>
        <dbReference type="SAM" id="Phobius"/>
    </source>
</evidence>
<dbReference type="Proteomes" id="UP000706580">
    <property type="component" value="Unassembled WGS sequence"/>
</dbReference>
<evidence type="ECO:0000313" key="3">
    <source>
        <dbReference type="EMBL" id="MBZ0060441.1"/>
    </source>
</evidence>
<reference evidence="3 4" key="1">
    <citation type="submission" date="2020-11" db="EMBL/GenBank/DDBJ databases">
        <title>Draft Genome of Enterobacter sp. strain EMC7.</title>
        <authorList>
            <person name="Barman P."/>
            <person name="Sinha S."/>
            <person name="Sen S."/>
            <person name="Chakraborty R."/>
        </authorList>
    </citation>
    <scope>NUCLEOTIDE SEQUENCE [LARGE SCALE GENOMIC DNA]</scope>
    <source>
        <strain evidence="3 4">EMC7</strain>
    </source>
</reference>
<keyword evidence="4" id="KW-1185">Reference proteome</keyword>
<feature type="domain" description="STY4199-like HEPN" evidence="2">
    <location>
        <begin position="1"/>
        <end position="282"/>
    </location>
</feature>
<comment type="caution">
    <text evidence="3">The sequence shown here is derived from an EMBL/GenBank/DDBJ whole genome shotgun (WGS) entry which is preliminary data.</text>
</comment>
<proteinExistence type="predicted"/>
<dbReference type="Pfam" id="PF18729">
    <property type="entry name" value="HEPN_STY4199"/>
    <property type="match status" value="1"/>
</dbReference>
<protein>
    <recommendedName>
        <fullName evidence="2">STY4199-like HEPN domain-containing protein</fullName>
    </recommendedName>
</protein>
<sequence length="533" mass="61020">MTLSNSHVIREQFERCLGIIRQASVEILLLLKVHVAEGKDPRWFLEQLDSARLALGGWASVAKRLNLNDAELSQFTLQLRLLQQRVPQYESGQEVSDNQLIAAMRFVTALEHLRLQQPLLTYSTELSPGDELRQQHAQKQVRVLELMMKGLIVQAWPDPTRLNNHLKTLFGADRVRRWLQQGERNDALGGMMFSELALMLVDKKEYSRSYSALFSDPALLTLMVEPRKTLQSFLDDIRLIRNNIIARQPLTSAQLLLLDNYYAQIASPVQRAFNEGRTTVNPTGLMAEGTHELDLFWENARKKNQLTGDDIFEVRDTIDKPNRRPARTPEQRDYLISVVLWGAVGVMVMGMLMMGTWLLIESSGPTQAASTVAPPVKTVATEEMRETPSSRETLTRMGVTWDENNFRAAIDRNDTRVAKLFLKAGMEWKLSWTEHALSMNHREVLDLLMRYRLQMGQEKPCRQFINTLGHAMAGGEPLTDLRKEYLQAFCTVPAVVERQRHDMDQAKRRAQAQPDASTKKWQTIQTAIYEVIR</sequence>
<organism evidence="3 4">
    <name type="scientific">Leclercia barmai</name>
    <dbReference type="NCBI Taxonomy" id="2785629"/>
    <lineage>
        <taxon>Bacteria</taxon>
        <taxon>Pseudomonadati</taxon>
        <taxon>Pseudomonadota</taxon>
        <taxon>Gammaproteobacteria</taxon>
        <taxon>Enterobacterales</taxon>
        <taxon>Enterobacteriaceae</taxon>
        <taxon>Leclercia</taxon>
    </lineage>
</organism>
<evidence type="ECO:0000259" key="2">
    <source>
        <dbReference type="Pfam" id="PF18729"/>
    </source>
</evidence>
<accession>A0ABS7S4I6</accession>
<gene>
    <name evidence="3" type="ORF">ITX56_22130</name>
</gene>
<dbReference type="RefSeq" id="WP_223075711.1">
    <property type="nucleotide sequence ID" value="NZ_JADMNK010000017.1"/>
</dbReference>